<accession>F4KV32</accession>
<evidence type="ECO:0000256" key="4">
    <source>
        <dbReference type="SAM" id="SignalP"/>
    </source>
</evidence>
<dbReference type="Gene3D" id="3.40.50.2300">
    <property type="match status" value="2"/>
</dbReference>
<dbReference type="RefSeq" id="WP_013763752.1">
    <property type="nucleotide sequence ID" value="NC_015510.1"/>
</dbReference>
<feature type="domain" description="Periplasmic binding protein" evidence="5">
    <location>
        <begin position="55"/>
        <end position="302"/>
    </location>
</feature>
<sequence length="342" mass="36937">MLMQNISKTLLFLLILVCGACELPPRTQEGTGQATNTQEAFRTATTPSAEEEYVMVTTAINLPLYVNHDQAAFKAWGEKKGVKTTILGPAEWDVPTQIATLEQVIPSRPAGLLINGTDPGIAQAIRKAVAAGIPTVVYDSEIPNSNRHCFIGSDWYEMGYLQGKRMAQLLKGKGKVAVMGILGMENMEAGFRGFLDAIKPFPGIEYLGKYDDKANVETAARIAADLISAHPDLAGMAGFDSNSGPGMALAVKEANRIGRIKLTTVDAEPEHLKLVQAGVIDYLVGQKRELFTALGAQFLYDMRHGTLQLSANDAKAGVVPIPRTVITGSIEIDKTNYVQFIQ</sequence>
<evidence type="ECO:0000313" key="7">
    <source>
        <dbReference type="Proteomes" id="UP000008461"/>
    </source>
</evidence>
<evidence type="ECO:0000256" key="1">
    <source>
        <dbReference type="ARBA" id="ARBA00004196"/>
    </source>
</evidence>
<reference key="2">
    <citation type="submission" date="2011-04" db="EMBL/GenBank/DDBJ databases">
        <title>Complete sequence of chromosome of Haliscomenobacter hydrossis DSM 1100.</title>
        <authorList>
            <consortium name="US DOE Joint Genome Institute (JGI-PGF)"/>
            <person name="Lucas S."/>
            <person name="Han J."/>
            <person name="Lapidus A."/>
            <person name="Bruce D."/>
            <person name="Goodwin L."/>
            <person name="Pitluck S."/>
            <person name="Peters L."/>
            <person name="Kyrpides N."/>
            <person name="Mavromatis K."/>
            <person name="Ivanova N."/>
            <person name="Ovchinnikova G."/>
            <person name="Pagani I."/>
            <person name="Daligault H."/>
            <person name="Detter J.C."/>
            <person name="Han C."/>
            <person name="Land M."/>
            <person name="Hauser L."/>
            <person name="Markowitz V."/>
            <person name="Cheng J.-F."/>
            <person name="Hugenholtz P."/>
            <person name="Woyke T."/>
            <person name="Wu D."/>
            <person name="Verbarg S."/>
            <person name="Frueling A."/>
            <person name="Brambilla E."/>
            <person name="Klenk H.-P."/>
            <person name="Eisen J.A."/>
        </authorList>
    </citation>
    <scope>NUCLEOTIDE SEQUENCE</scope>
    <source>
        <strain>DSM 1100</strain>
    </source>
</reference>
<dbReference type="InterPro" id="IPR028082">
    <property type="entry name" value="Peripla_BP_I"/>
</dbReference>
<evidence type="ECO:0000259" key="5">
    <source>
        <dbReference type="Pfam" id="PF13407"/>
    </source>
</evidence>
<dbReference type="PANTHER" id="PTHR46847">
    <property type="entry name" value="D-ALLOSE-BINDING PERIPLASMIC PROTEIN-RELATED"/>
    <property type="match status" value="1"/>
</dbReference>
<dbReference type="HOGENOM" id="CLU_037628_3_3_10"/>
<dbReference type="AlphaFoldDB" id="F4KV32"/>
<dbReference type="PANTHER" id="PTHR46847:SF1">
    <property type="entry name" value="D-ALLOSE-BINDING PERIPLASMIC PROTEIN-RELATED"/>
    <property type="match status" value="1"/>
</dbReference>
<organism evidence="6 7">
    <name type="scientific">Haliscomenobacter hydrossis (strain ATCC 27775 / DSM 1100 / LMG 10767 / O)</name>
    <dbReference type="NCBI Taxonomy" id="760192"/>
    <lineage>
        <taxon>Bacteria</taxon>
        <taxon>Pseudomonadati</taxon>
        <taxon>Bacteroidota</taxon>
        <taxon>Saprospiria</taxon>
        <taxon>Saprospirales</taxon>
        <taxon>Haliscomenobacteraceae</taxon>
        <taxon>Haliscomenobacter</taxon>
    </lineage>
</organism>
<feature type="signal peptide" evidence="4">
    <location>
        <begin position="1"/>
        <end position="20"/>
    </location>
</feature>
<dbReference type="Pfam" id="PF13407">
    <property type="entry name" value="Peripla_BP_4"/>
    <property type="match status" value="1"/>
</dbReference>
<name>F4KV32_HALH1</name>
<dbReference type="eggNOG" id="COG1879">
    <property type="taxonomic scope" value="Bacteria"/>
</dbReference>
<dbReference type="SUPFAM" id="SSF53822">
    <property type="entry name" value="Periplasmic binding protein-like I"/>
    <property type="match status" value="1"/>
</dbReference>
<dbReference type="GO" id="GO:0030313">
    <property type="term" value="C:cell envelope"/>
    <property type="evidence" value="ECO:0007669"/>
    <property type="project" value="UniProtKB-SubCell"/>
</dbReference>
<dbReference type="Proteomes" id="UP000008461">
    <property type="component" value="Chromosome"/>
</dbReference>
<evidence type="ECO:0000256" key="2">
    <source>
        <dbReference type="ARBA" id="ARBA00007639"/>
    </source>
</evidence>
<dbReference type="STRING" id="760192.Halhy_1303"/>
<keyword evidence="3 4" id="KW-0732">Signal</keyword>
<dbReference type="EMBL" id="CP002691">
    <property type="protein sequence ID" value="AEE49198.1"/>
    <property type="molecule type" value="Genomic_DNA"/>
</dbReference>
<proteinExistence type="inferred from homology"/>
<feature type="chain" id="PRO_5003310329" evidence="4">
    <location>
        <begin position="21"/>
        <end position="342"/>
    </location>
</feature>
<gene>
    <name evidence="6" type="ordered locus">Halhy_1303</name>
</gene>
<keyword evidence="7" id="KW-1185">Reference proteome</keyword>
<dbReference type="KEGG" id="hhy:Halhy_1303"/>
<protein>
    <submittedName>
        <fullName evidence="6">Periplasmic binding protein/LacI transcriptional regulator</fullName>
    </submittedName>
</protein>
<reference evidence="6 7" key="1">
    <citation type="journal article" date="2011" name="Stand. Genomic Sci.">
        <title>Complete genome sequence of Haliscomenobacter hydrossis type strain (O).</title>
        <authorList>
            <consortium name="US DOE Joint Genome Institute (JGI-PGF)"/>
            <person name="Daligault H."/>
            <person name="Lapidus A."/>
            <person name="Zeytun A."/>
            <person name="Nolan M."/>
            <person name="Lucas S."/>
            <person name="Del Rio T.G."/>
            <person name="Tice H."/>
            <person name="Cheng J.F."/>
            <person name="Tapia R."/>
            <person name="Han C."/>
            <person name="Goodwin L."/>
            <person name="Pitluck S."/>
            <person name="Liolios K."/>
            <person name="Pagani I."/>
            <person name="Ivanova N."/>
            <person name="Huntemann M."/>
            <person name="Mavromatis K."/>
            <person name="Mikhailova N."/>
            <person name="Pati A."/>
            <person name="Chen A."/>
            <person name="Palaniappan K."/>
            <person name="Land M."/>
            <person name="Hauser L."/>
            <person name="Brambilla E.M."/>
            <person name="Rohde M."/>
            <person name="Verbarg S."/>
            <person name="Goker M."/>
            <person name="Bristow J."/>
            <person name="Eisen J.A."/>
            <person name="Markowitz V."/>
            <person name="Hugenholtz P."/>
            <person name="Kyrpides N.C."/>
            <person name="Klenk H.P."/>
            <person name="Woyke T."/>
        </authorList>
    </citation>
    <scope>NUCLEOTIDE SEQUENCE [LARGE SCALE GENOMIC DNA]</scope>
    <source>
        <strain evidence="7">ATCC 27775 / DSM 1100 / LMG 10767 / O</strain>
    </source>
</reference>
<evidence type="ECO:0000313" key="6">
    <source>
        <dbReference type="EMBL" id="AEE49198.1"/>
    </source>
</evidence>
<comment type="similarity">
    <text evidence="2">Belongs to the bacterial solute-binding protein 2 family.</text>
</comment>
<evidence type="ECO:0000256" key="3">
    <source>
        <dbReference type="ARBA" id="ARBA00022729"/>
    </source>
</evidence>
<dbReference type="GO" id="GO:0030246">
    <property type="term" value="F:carbohydrate binding"/>
    <property type="evidence" value="ECO:0007669"/>
    <property type="project" value="UniProtKB-ARBA"/>
</dbReference>
<dbReference type="InterPro" id="IPR025997">
    <property type="entry name" value="SBP_2_dom"/>
</dbReference>
<comment type="subcellular location">
    <subcellularLocation>
        <location evidence="1">Cell envelope</location>
    </subcellularLocation>
</comment>